<keyword evidence="11" id="KW-1185">Reference proteome</keyword>
<dbReference type="SUPFAM" id="SSF103473">
    <property type="entry name" value="MFS general substrate transporter"/>
    <property type="match status" value="1"/>
</dbReference>
<feature type="transmembrane region" description="Helical" evidence="8">
    <location>
        <begin position="215"/>
        <end position="239"/>
    </location>
</feature>
<dbReference type="InterPro" id="IPR005829">
    <property type="entry name" value="Sugar_transporter_CS"/>
</dbReference>
<dbReference type="AlphaFoldDB" id="S9ZK35"/>
<reference evidence="10 11" key="1">
    <citation type="submission" date="2013-06" db="EMBL/GenBank/DDBJ databases">
        <title>Draft genome sequence of Thauera terpenica.</title>
        <authorList>
            <person name="Liu B."/>
            <person name="Frostegard A.H."/>
            <person name="Shapleigh J.P."/>
        </authorList>
    </citation>
    <scope>NUCLEOTIDE SEQUENCE [LARGE SCALE GENOMIC DNA]</scope>
    <source>
        <strain evidence="10 11">58Eu</strain>
    </source>
</reference>
<dbReference type="EMBL" id="ATJV01000065">
    <property type="protein sequence ID" value="EPZ14986.1"/>
    <property type="molecule type" value="Genomic_DNA"/>
</dbReference>
<evidence type="ECO:0000313" key="10">
    <source>
        <dbReference type="EMBL" id="EPZ14986.1"/>
    </source>
</evidence>
<evidence type="ECO:0000256" key="2">
    <source>
        <dbReference type="ARBA" id="ARBA00006236"/>
    </source>
</evidence>
<protein>
    <recommendedName>
        <fullName evidence="8">Bcr/CflA family efflux transporter</fullName>
    </recommendedName>
</protein>
<comment type="similarity">
    <text evidence="2 8">Belongs to the major facilitator superfamily. Bcr/CmlA family.</text>
</comment>
<keyword evidence="5 8" id="KW-0812">Transmembrane</keyword>
<keyword evidence="8" id="KW-0997">Cell inner membrane</keyword>
<dbReference type="InterPro" id="IPR036259">
    <property type="entry name" value="MFS_trans_sf"/>
</dbReference>
<dbReference type="Proteomes" id="UP000015455">
    <property type="component" value="Unassembled WGS sequence"/>
</dbReference>
<evidence type="ECO:0000256" key="1">
    <source>
        <dbReference type="ARBA" id="ARBA00004651"/>
    </source>
</evidence>
<evidence type="ECO:0000313" key="11">
    <source>
        <dbReference type="Proteomes" id="UP000015455"/>
    </source>
</evidence>
<keyword evidence="7 8" id="KW-0472">Membrane</keyword>
<comment type="caution">
    <text evidence="8">Lacks conserved residue(s) required for the propagation of feature annotation.</text>
</comment>
<dbReference type="GO" id="GO:0042910">
    <property type="term" value="F:xenobiotic transmembrane transporter activity"/>
    <property type="evidence" value="ECO:0007669"/>
    <property type="project" value="InterPro"/>
</dbReference>
<evidence type="ECO:0000256" key="8">
    <source>
        <dbReference type="RuleBase" id="RU365088"/>
    </source>
</evidence>
<comment type="caution">
    <text evidence="10">The sequence shown here is derived from an EMBL/GenBank/DDBJ whole genome shotgun (WGS) entry which is preliminary data.</text>
</comment>
<dbReference type="InterPro" id="IPR004812">
    <property type="entry name" value="Efflux_drug-R_Bcr/CmlA"/>
</dbReference>
<dbReference type="PROSITE" id="PS50850">
    <property type="entry name" value="MFS"/>
    <property type="match status" value="1"/>
</dbReference>
<dbReference type="PATRIC" id="fig|1348657.5.peg.2536"/>
<feature type="transmembrane region" description="Helical" evidence="8">
    <location>
        <begin position="344"/>
        <end position="364"/>
    </location>
</feature>
<dbReference type="PANTHER" id="PTHR23502:SF132">
    <property type="entry name" value="POLYAMINE TRANSPORTER 2-RELATED"/>
    <property type="match status" value="1"/>
</dbReference>
<feature type="transmembrane region" description="Helical" evidence="8">
    <location>
        <begin position="47"/>
        <end position="63"/>
    </location>
</feature>
<evidence type="ECO:0000256" key="6">
    <source>
        <dbReference type="ARBA" id="ARBA00022989"/>
    </source>
</evidence>
<dbReference type="InterPro" id="IPR011701">
    <property type="entry name" value="MFS"/>
</dbReference>
<evidence type="ECO:0000256" key="4">
    <source>
        <dbReference type="ARBA" id="ARBA00022475"/>
    </source>
</evidence>
<dbReference type="STRING" id="1348657.M622_17260"/>
<accession>S9ZK35</accession>
<dbReference type="Gene3D" id="1.20.1720.10">
    <property type="entry name" value="Multidrug resistance protein D"/>
    <property type="match status" value="1"/>
</dbReference>
<organism evidence="10 11">
    <name type="scientific">Thauera terpenica 58Eu</name>
    <dbReference type="NCBI Taxonomy" id="1348657"/>
    <lineage>
        <taxon>Bacteria</taxon>
        <taxon>Pseudomonadati</taxon>
        <taxon>Pseudomonadota</taxon>
        <taxon>Betaproteobacteria</taxon>
        <taxon>Rhodocyclales</taxon>
        <taxon>Zoogloeaceae</taxon>
        <taxon>Thauera</taxon>
    </lineage>
</organism>
<feature type="transmembrane region" description="Helical" evidence="8">
    <location>
        <begin position="370"/>
        <end position="390"/>
    </location>
</feature>
<name>S9ZK35_9RHOO</name>
<feature type="transmembrane region" description="Helical" evidence="8">
    <location>
        <begin position="133"/>
        <end position="155"/>
    </location>
</feature>
<gene>
    <name evidence="10" type="ORF">M622_17260</name>
</gene>
<feature type="transmembrane region" description="Helical" evidence="8">
    <location>
        <begin position="75"/>
        <end position="94"/>
    </location>
</feature>
<dbReference type="GO" id="GO:1990961">
    <property type="term" value="P:xenobiotic detoxification by transmembrane export across the plasma membrane"/>
    <property type="evidence" value="ECO:0007669"/>
    <property type="project" value="InterPro"/>
</dbReference>
<evidence type="ECO:0000256" key="5">
    <source>
        <dbReference type="ARBA" id="ARBA00022692"/>
    </source>
</evidence>
<dbReference type="OrthoDB" id="9814303at2"/>
<dbReference type="GO" id="GO:0005886">
    <property type="term" value="C:plasma membrane"/>
    <property type="evidence" value="ECO:0007669"/>
    <property type="project" value="UniProtKB-SubCell"/>
</dbReference>
<evidence type="ECO:0000259" key="9">
    <source>
        <dbReference type="PROSITE" id="PS50850"/>
    </source>
</evidence>
<keyword evidence="4" id="KW-1003">Cell membrane</keyword>
<feature type="transmembrane region" description="Helical" evidence="8">
    <location>
        <begin position="161"/>
        <end position="179"/>
    </location>
</feature>
<dbReference type="NCBIfam" id="TIGR00710">
    <property type="entry name" value="efflux_Bcr_CflA"/>
    <property type="match status" value="1"/>
</dbReference>
<feature type="transmembrane region" description="Helical" evidence="8">
    <location>
        <begin position="251"/>
        <end position="271"/>
    </location>
</feature>
<comment type="subcellular location">
    <subcellularLocation>
        <location evidence="8">Cell inner membrane</location>
        <topology evidence="8">Multi-pass membrane protein</topology>
    </subcellularLocation>
    <subcellularLocation>
        <location evidence="1">Cell membrane</location>
        <topology evidence="1">Multi-pass membrane protein</topology>
    </subcellularLocation>
</comment>
<feature type="transmembrane region" description="Helical" evidence="8">
    <location>
        <begin position="100"/>
        <end position="121"/>
    </location>
</feature>
<keyword evidence="6 8" id="KW-1133">Transmembrane helix</keyword>
<keyword evidence="3 8" id="KW-0813">Transport</keyword>
<sequence>MPVKPTALLAVLIVALTSLGPLSTDFYLPALPAIARALHTDSAGAQLTLSVYLLGFGAGQLILGPFSDRFGRRPVLLWSMLVFVLASVACALAQSIEALIAARFLQALGACGGPVLGRAVVRDLYGPKDAGRVLSHVATGTALAPLLAPLLGGLLTAHFGWRSSFVALTVYSIVLLVVITGQLQETNRHLDPHAMHPLRMLSNYRTLLADRVYRGALLTGCGAFAALFSFISGSPFVFIELHGLSPQQMGLAFGANVTGFMLGSMLSARLSRKIGAQRLIRSGVLLGSACGVLLAALALSGVHHVAAVMAPMWGVTLAIGLILPNATALGLAGYPKMAGAAASLMGFVQMGLGAGAGMIVGHGIQHSATPLALMVAVSMLFSLGVWWFSLRTLHD</sequence>
<proteinExistence type="inferred from homology"/>
<dbReference type="InterPro" id="IPR020846">
    <property type="entry name" value="MFS_dom"/>
</dbReference>
<dbReference type="eggNOG" id="COG2814">
    <property type="taxonomic scope" value="Bacteria"/>
</dbReference>
<feature type="transmembrane region" description="Helical" evidence="8">
    <location>
        <begin position="283"/>
        <end position="306"/>
    </location>
</feature>
<dbReference type="RefSeq" id="WP_021249934.1">
    <property type="nucleotide sequence ID" value="NZ_ATJV01000065.1"/>
</dbReference>
<dbReference type="FunFam" id="1.20.1720.10:FF:000005">
    <property type="entry name" value="Bcr/CflA family efflux transporter"/>
    <property type="match status" value="1"/>
</dbReference>
<evidence type="ECO:0000256" key="7">
    <source>
        <dbReference type="ARBA" id="ARBA00023136"/>
    </source>
</evidence>
<feature type="transmembrane region" description="Helical" evidence="8">
    <location>
        <begin position="312"/>
        <end position="332"/>
    </location>
</feature>
<dbReference type="PROSITE" id="PS00216">
    <property type="entry name" value="SUGAR_TRANSPORT_1"/>
    <property type="match status" value="1"/>
</dbReference>
<dbReference type="PANTHER" id="PTHR23502">
    <property type="entry name" value="MAJOR FACILITATOR SUPERFAMILY"/>
    <property type="match status" value="1"/>
</dbReference>
<feature type="domain" description="Major facilitator superfamily (MFS) profile" evidence="9">
    <location>
        <begin position="9"/>
        <end position="393"/>
    </location>
</feature>
<dbReference type="Pfam" id="PF07690">
    <property type="entry name" value="MFS_1"/>
    <property type="match status" value="1"/>
</dbReference>
<evidence type="ECO:0000256" key="3">
    <source>
        <dbReference type="ARBA" id="ARBA00022448"/>
    </source>
</evidence>
<dbReference type="CDD" id="cd17320">
    <property type="entry name" value="MFS_MdfA_MDR_like"/>
    <property type="match status" value="1"/>
</dbReference>